<dbReference type="EMBL" id="VIIS01001441">
    <property type="protein sequence ID" value="KAF0298161.1"/>
    <property type="molecule type" value="Genomic_DNA"/>
</dbReference>
<keyword evidence="1" id="KW-0143">Chaperone</keyword>
<dbReference type="GO" id="GO:0043248">
    <property type="term" value="P:proteasome assembly"/>
    <property type="evidence" value="ECO:0007669"/>
    <property type="project" value="InterPro"/>
</dbReference>
<name>A0A6A4W8C9_AMPAM</name>
<accession>A0A6A4W8C9</accession>
<comment type="similarity">
    <text evidence="2">Belongs to the POMP/UMP1 family.</text>
</comment>
<gene>
    <name evidence="3" type="primary">POMP</name>
    <name evidence="3" type="ORF">FJT64_004411</name>
</gene>
<proteinExistence type="inferred from homology"/>
<keyword evidence="4" id="KW-1185">Reference proteome</keyword>
<evidence type="ECO:0000256" key="2">
    <source>
        <dbReference type="ARBA" id="ARBA00043974"/>
    </source>
</evidence>
<evidence type="ECO:0000313" key="3">
    <source>
        <dbReference type="EMBL" id="KAF0298161.1"/>
    </source>
</evidence>
<sequence>MTERREYGAVDRLTHGLQAGRPQADAPVHPVQSAVARQERLEAGLRSDWLRQVQGVHAPLRLHAEKRAASRVGRLPFLQSSNIMMDTLTGRDETLDFSDYLGAVDASEVMGQPHAVVEKSLGLL</sequence>
<dbReference type="GO" id="GO:0000502">
    <property type="term" value="C:proteasome complex"/>
    <property type="evidence" value="ECO:0007669"/>
    <property type="project" value="UniProtKB-KW"/>
</dbReference>
<reference evidence="3 4" key="1">
    <citation type="submission" date="2019-07" db="EMBL/GenBank/DDBJ databases">
        <title>Draft genome assembly of a fouling barnacle, Amphibalanus amphitrite (Darwin, 1854): The first reference genome for Thecostraca.</title>
        <authorList>
            <person name="Kim W."/>
        </authorList>
    </citation>
    <scope>NUCLEOTIDE SEQUENCE [LARGE SCALE GENOMIC DNA]</scope>
    <source>
        <strain evidence="3">SNU_AA5</strain>
        <tissue evidence="3">Soma without cirri and trophi</tissue>
    </source>
</reference>
<dbReference type="PANTHER" id="PTHR12828">
    <property type="entry name" value="PROTEASOME MATURATION PROTEIN UMP1"/>
    <property type="match status" value="1"/>
</dbReference>
<keyword evidence="3" id="KW-0647">Proteasome</keyword>
<comment type="caution">
    <text evidence="3">The sequence shown here is derived from an EMBL/GenBank/DDBJ whole genome shotgun (WGS) entry which is preliminary data.</text>
</comment>
<dbReference type="InterPro" id="IPR008012">
    <property type="entry name" value="Ump1"/>
</dbReference>
<dbReference type="OrthoDB" id="15001at2759"/>
<evidence type="ECO:0000256" key="1">
    <source>
        <dbReference type="ARBA" id="ARBA00023186"/>
    </source>
</evidence>
<evidence type="ECO:0000313" key="4">
    <source>
        <dbReference type="Proteomes" id="UP000440578"/>
    </source>
</evidence>
<dbReference type="Pfam" id="PF05348">
    <property type="entry name" value="UMP1"/>
    <property type="match status" value="1"/>
</dbReference>
<dbReference type="GO" id="GO:0005634">
    <property type="term" value="C:nucleus"/>
    <property type="evidence" value="ECO:0007669"/>
    <property type="project" value="TreeGrafter"/>
</dbReference>
<dbReference type="PANTHER" id="PTHR12828:SF3">
    <property type="entry name" value="PROTEASOME MATURATION PROTEIN"/>
    <property type="match status" value="1"/>
</dbReference>
<protein>
    <submittedName>
        <fullName evidence="3">Proteasome maturation protein</fullName>
    </submittedName>
</protein>
<dbReference type="GO" id="GO:0005737">
    <property type="term" value="C:cytoplasm"/>
    <property type="evidence" value="ECO:0007669"/>
    <property type="project" value="TreeGrafter"/>
</dbReference>
<dbReference type="Proteomes" id="UP000440578">
    <property type="component" value="Unassembled WGS sequence"/>
</dbReference>
<organism evidence="3 4">
    <name type="scientific">Amphibalanus amphitrite</name>
    <name type="common">Striped barnacle</name>
    <name type="synonym">Balanus amphitrite</name>
    <dbReference type="NCBI Taxonomy" id="1232801"/>
    <lineage>
        <taxon>Eukaryota</taxon>
        <taxon>Metazoa</taxon>
        <taxon>Ecdysozoa</taxon>
        <taxon>Arthropoda</taxon>
        <taxon>Crustacea</taxon>
        <taxon>Multicrustacea</taxon>
        <taxon>Cirripedia</taxon>
        <taxon>Thoracica</taxon>
        <taxon>Thoracicalcarea</taxon>
        <taxon>Balanomorpha</taxon>
        <taxon>Balanoidea</taxon>
        <taxon>Balanidae</taxon>
        <taxon>Amphibalaninae</taxon>
        <taxon>Amphibalanus</taxon>
    </lineage>
</organism>
<dbReference type="AlphaFoldDB" id="A0A6A4W8C9"/>